<dbReference type="InterPro" id="IPR024445">
    <property type="entry name" value="Tnp_ISXO2-like"/>
</dbReference>
<proteinExistence type="predicted"/>
<accession>A0A914CQ65</accession>
<dbReference type="Proteomes" id="UP000887540">
    <property type="component" value="Unplaced"/>
</dbReference>
<reference evidence="3" key="1">
    <citation type="submission" date="2022-11" db="UniProtKB">
        <authorList>
            <consortium name="WormBaseParasite"/>
        </authorList>
    </citation>
    <scope>IDENTIFICATION</scope>
</reference>
<sequence length="405" mass="47569">MTAYIDAHRLVLQGLNERKLFKLMDVSDTEFIQFLQKIGLLNSKKTCDGCGEQMFDRWRKKRNDRYRIWRCYKHGCKKEKGFFVGTFFEGAKLEPKQVFWILYKWSRGYTKQKDLIFESTRESGKREGKSLSSSTIVDWLNFCRDIAAIWCSSYNSKIGGPAKIVEIDETVITKRKYNRGRLVKEQIWLFGGVERGGTACFLVMLVDYNGNSLPRNAATLLPIIQRYVIPGSTIMSDCWPAYGGIQNLPEAYQYLKVNHTYNFVDPDTGAHTQTIESTWQKLKQKHKERYGTNRKLFGTYIVEFLFRRKFNGPDMLYHMCQFITKHYPVEIDERMITVPKENAEADVPNQSLGFLEDLDFDPNNPEHVEDVMEHLEDDSFEFMDVDEFFADDYQVEEFNFENLYE</sequence>
<evidence type="ECO:0000313" key="2">
    <source>
        <dbReference type="Proteomes" id="UP000887540"/>
    </source>
</evidence>
<feature type="domain" description="ISXO2-like transposase" evidence="1">
    <location>
        <begin position="157"/>
        <end position="309"/>
    </location>
</feature>
<protein>
    <submittedName>
        <fullName evidence="3">ISXO2-like transposase domain-containing protein</fullName>
    </submittedName>
</protein>
<dbReference type="PANTHER" id="PTHR47163:SF2">
    <property type="entry name" value="SI:DKEY-17M8.2"/>
    <property type="match status" value="1"/>
</dbReference>
<keyword evidence="2" id="KW-1185">Reference proteome</keyword>
<evidence type="ECO:0000313" key="3">
    <source>
        <dbReference type="WBParaSite" id="ACRNAN_scaffold13052.g18610.t1"/>
    </source>
</evidence>
<name>A0A914CQ65_9BILA</name>
<dbReference type="WBParaSite" id="ACRNAN_scaffold13052.g18610.t1">
    <property type="protein sequence ID" value="ACRNAN_scaffold13052.g18610.t1"/>
    <property type="gene ID" value="ACRNAN_scaffold13052.g18610"/>
</dbReference>
<dbReference type="Pfam" id="PF12762">
    <property type="entry name" value="DDE_Tnp_IS1595"/>
    <property type="match status" value="1"/>
</dbReference>
<dbReference type="PANTHER" id="PTHR47163">
    <property type="entry name" value="DDE_TNP_IS1595 DOMAIN-CONTAINING PROTEIN"/>
    <property type="match status" value="1"/>
</dbReference>
<dbReference type="InterPro" id="IPR053164">
    <property type="entry name" value="IS1016-like_transposase"/>
</dbReference>
<dbReference type="SMART" id="SM01126">
    <property type="entry name" value="DDE_Tnp_IS1595"/>
    <property type="match status" value="1"/>
</dbReference>
<dbReference type="AlphaFoldDB" id="A0A914CQ65"/>
<evidence type="ECO:0000259" key="1">
    <source>
        <dbReference type="SMART" id="SM01126"/>
    </source>
</evidence>
<organism evidence="2 3">
    <name type="scientific">Acrobeloides nanus</name>
    <dbReference type="NCBI Taxonomy" id="290746"/>
    <lineage>
        <taxon>Eukaryota</taxon>
        <taxon>Metazoa</taxon>
        <taxon>Ecdysozoa</taxon>
        <taxon>Nematoda</taxon>
        <taxon>Chromadorea</taxon>
        <taxon>Rhabditida</taxon>
        <taxon>Tylenchina</taxon>
        <taxon>Cephalobomorpha</taxon>
        <taxon>Cephaloboidea</taxon>
        <taxon>Cephalobidae</taxon>
        <taxon>Acrobeloides</taxon>
    </lineage>
</organism>